<evidence type="ECO:0000313" key="2">
    <source>
        <dbReference type="EMBL" id="QEA08140.1"/>
    </source>
</evidence>
<reference evidence="2" key="1">
    <citation type="submission" date="2019-06" db="EMBL/GenBank/DDBJ databases">
        <authorList>
            <person name="Murdoch R.W."/>
            <person name="Fathepure B."/>
        </authorList>
    </citation>
    <scope>NUCLEOTIDE SEQUENCE</scope>
</reference>
<accession>A0A5B8RGW7</accession>
<dbReference type="AlphaFoldDB" id="A0A5B8RGW7"/>
<gene>
    <name evidence="2" type="ORF">KBTEX_04517</name>
</gene>
<sequence>MNSAGAMTGMIVGLTTTLVYIFTYKGWFFVPGTNMLPNTAEHWLLGIQPESFGALGALLNVIAAALVSRVTAPPPEHIQQLVEDVRVPRGAGGATGH</sequence>
<keyword evidence="1" id="KW-1133">Transmembrane helix</keyword>
<dbReference type="Gene3D" id="1.20.1730.10">
    <property type="entry name" value="Sodium/glucose cotransporter"/>
    <property type="match status" value="1"/>
</dbReference>
<name>A0A5B8RGW7_9ZZZZ</name>
<keyword evidence="1" id="KW-0812">Transmembrane</keyword>
<organism evidence="2">
    <name type="scientific">uncultured organism</name>
    <dbReference type="NCBI Taxonomy" id="155900"/>
    <lineage>
        <taxon>unclassified sequences</taxon>
        <taxon>environmental samples</taxon>
    </lineage>
</organism>
<evidence type="ECO:0000256" key="1">
    <source>
        <dbReference type="SAM" id="Phobius"/>
    </source>
</evidence>
<keyword evidence="1" id="KW-0472">Membrane</keyword>
<feature type="transmembrane region" description="Helical" evidence="1">
    <location>
        <begin position="47"/>
        <end position="67"/>
    </location>
</feature>
<evidence type="ECO:0008006" key="3">
    <source>
        <dbReference type="Google" id="ProtNLM"/>
    </source>
</evidence>
<proteinExistence type="predicted"/>
<protein>
    <recommendedName>
        <fullName evidence="3">Cation/acetate symporter ActP</fullName>
    </recommendedName>
</protein>
<feature type="transmembrane region" description="Helical" evidence="1">
    <location>
        <begin position="7"/>
        <end position="27"/>
    </location>
</feature>
<dbReference type="EMBL" id="MN080003">
    <property type="protein sequence ID" value="QEA08140.1"/>
    <property type="molecule type" value="Genomic_DNA"/>
</dbReference>
<dbReference type="InterPro" id="IPR038377">
    <property type="entry name" value="Na/Glc_symporter_sf"/>
</dbReference>